<protein>
    <recommendedName>
        <fullName evidence="1">CRAL-TRIO domain-containing protein</fullName>
    </recommendedName>
</protein>
<dbReference type="InterPro" id="IPR052578">
    <property type="entry name" value="PI_Transfer_CRAL-TRIO"/>
</dbReference>
<gene>
    <name evidence="2" type="ORF">EHS24_001392</name>
</gene>
<dbReference type="AlphaFoldDB" id="A0A427XKF6"/>
<dbReference type="CDD" id="cd00170">
    <property type="entry name" value="SEC14"/>
    <property type="match status" value="1"/>
</dbReference>
<dbReference type="OrthoDB" id="75724at2759"/>
<feature type="domain" description="CRAL-TRIO" evidence="1">
    <location>
        <begin position="103"/>
        <end position="260"/>
    </location>
</feature>
<proteinExistence type="predicted"/>
<accession>A0A427XKF6</accession>
<organism evidence="2 3">
    <name type="scientific">Apiotrichum porosum</name>
    <dbReference type="NCBI Taxonomy" id="105984"/>
    <lineage>
        <taxon>Eukaryota</taxon>
        <taxon>Fungi</taxon>
        <taxon>Dikarya</taxon>
        <taxon>Basidiomycota</taxon>
        <taxon>Agaricomycotina</taxon>
        <taxon>Tremellomycetes</taxon>
        <taxon>Trichosporonales</taxon>
        <taxon>Trichosporonaceae</taxon>
        <taxon>Apiotrichum</taxon>
    </lineage>
</organism>
<sequence length="326" mass="36683">MAVALESLFVAPERTAVGAPTLTATQTEHLAALQAHFGKDGFDLAISEDIDETKRARLSEREMMFLECFLRFLSATKGNLEAATQRLEKAIIWRRTSRMEEVDALDKENIAENFVLGFSPTGLPVIYFFPNRNTLALEDRSIFHTMFILERAIDLMTNGVTNVLLIFNFQGKRKGPPTSPSAARDTIHILGEYYPELLGCAIMQDMPWYIRAFVAVFWPFVDPHTKSKVKFHTGAQAVAAGEIAGDVLLRETGGELDLPYDFDTFWPAFMERCRACRAEHERRWRALGEPQVGREERLWKLPPGKEAVVDGMVAITEPTTTPDITA</sequence>
<dbReference type="PROSITE" id="PS50191">
    <property type="entry name" value="CRAL_TRIO"/>
    <property type="match status" value="1"/>
</dbReference>
<dbReference type="InterPro" id="IPR036273">
    <property type="entry name" value="CRAL/TRIO_N_dom_sf"/>
</dbReference>
<keyword evidence="3" id="KW-1185">Reference proteome</keyword>
<dbReference type="GeneID" id="39585935"/>
<dbReference type="Gene3D" id="3.40.525.10">
    <property type="entry name" value="CRAL-TRIO lipid binding domain"/>
    <property type="match status" value="1"/>
</dbReference>
<dbReference type="SUPFAM" id="SSF46938">
    <property type="entry name" value="CRAL/TRIO N-terminal domain"/>
    <property type="match status" value="1"/>
</dbReference>
<dbReference type="InterPro" id="IPR011074">
    <property type="entry name" value="CRAL/TRIO_N_dom"/>
</dbReference>
<dbReference type="EMBL" id="RSCE01000010">
    <property type="protein sequence ID" value="RSH79350.1"/>
    <property type="molecule type" value="Genomic_DNA"/>
</dbReference>
<evidence type="ECO:0000259" key="1">
    <source>
        <dbReference type="PROSITE" id="PS50191"/>
    </source>
</evidence>
<dbReference type="PANTHER" id="PTHR45824">
    <property type="entry name" value="GH16843P"/>
    <property type="match status" value="1"/>
</dbReference>
<dbReference type="Pfam" id="PF03765">
    <property type="entry name" value="CRAL_TRIO_N"/>
    <property type="match status" value="1"/>
</dbReference>
<name>A0A427XKF6_9TREE</name>
<dbReference type="InterPro" id="IPR036865">
    <property type="entry name" value="CRAL-TRIO_dom_sf"/>
</dbReference>
<evidence type="ECO:0000313" key="2">
    <source>
        <dbReference type="EMBL" id="RSH79350.1"/>
    </source>
</evidence>
<reference evidence="2 3" key="1">
    <citation type="submission" date="2018-11" db="EMBL/GenBank/DDBJ databases">
        <title>Genome sequence of Apiotrichum porosum DSM 27194.</title>
        <authorList>
            <person name="Aliyu H."/>
            <person name="Gorte O."/>
            <person name="Ochsenreither K."/>
        </authorList>
    </citation>
    <scope>NUCLEOTIDE SEQUENCE [LARGE SCALE GENOMIC DNA]</scope>
    <source>
        <strain evidence="2 3">DSM 27194</strain>
    </source>
</reference>
<dbReference type="SUPFAM" id="SSF52087">
    <property type="entry name" value="CRAL/TRIO domain"/>
    <property type="match status" value="1"/>
</dbReference>
<comment type="caution">
    <text evidence="2">The sequence shown here is derived from an EMBL/GenBank/DDBJ whole genome shotgun (WGS) entry which is preliminary data.</text>
</comment>
<dbReference type="GO" id="GO:0008526">
    <property type="term" value="F:phosphatidylinositol transfer activity"/>
    <property type="evidence" value="ECO:0007669"/>
    <property type="project" value="TreeGrafter"/>
</dbReference>
<dbReference type="Proteomes" id="UP000279236">
    <property type="component" value="Unassembled WGS sequence"/>
</dbReference>
<dbReference type="Pfam" id="PF00650">
    <property type="entry name" value="CRAL_TRIO"/>
    <property type="match status" value="1"/>
</dbReference>
<dbReference type="PANTHER" id="PTHR45824:SF29">
    <property type="entry name" value="GH16843P"/>
    <property type="match status" value="1"/>
</dbReference>
<dbReference type="SMART" id="SM00516">
    <property type="entry name" value="SEC14"/>
    <property type="match status" value="1"/>
</dbReference>
<dbReference type="RefSeq" id="XP_028474497.1">
    <property type="nucleotide sequence ID" value="XM_028617190.1"/>
</dbReference>
<dbReference type="InterPro" id="IPR001251">
    <property type="entry name" value="CRAL-TRIO_dom"/>
</dbReference>
<evidence type="ECO:0000313" key="3">
    <source>
        <dbReference type="Proteomes" id="UP000279236"/>
    </source>
</evidence>